<name>A0A9W4WRS3_9GLOM</name>
<protein>
    <submittedName>
        <fullName evidence="1">3674_t:CDS:1</fullName>
    </submittedName>
</protein>
<accession>A0A9W4WRS3</accession>
<dbReference type="PANTHER" id="PTHR34776">
    <property type="entry name" value="F17F16.3 PROTEIN"/>
    <property type="match status" value="1"/>
</dbReference>
<organism evidence="1 2">
    <name type="scientific">Funneliformis geosporum</name>
    <dbReference type="NCBI Taxonomy" id="1117311"/>
    <lineage>
        <taxon>Eukaryota</taxon>
        <taxon>Fungi</taxon>
        <taxon>Fungi incertae sedis</taxon>
        <taxon>Mucoromycota</taxon>
        <taxon>Glomeromycotina</taxon>
        <taxon>Glomeromycetes</taxon>
        <taxon>Glomerales</taxon>
        <taxon>Glomeraceae</taxon>
        <taxon>Funneliformis</taxon>
    </lineage>
</organism>
<evidence type="ECO:0000313" key="1">
    <source>
        <dbReference type="EMBL" id="CAI2181494.1"/>
    </source>
</evidence>
<proteinExistence type="predicted"/>
<comment type="caution">
    <text evidence="1">The sequence shown here is derived from an EMBL/GenBank/DDBJ whole genome shotgun (WGS) entry which is preliminary data.</text>
</comment>
<dbReference type="EMBL" id="CAMKVN010002530">
    <property type="protein sequence ID" value="CAI2181494.1"/>
    <property type="molecule type" value="Genomic_DNA"/>
</dbReference>
<reference evidence="1" key="1">
    <citation type="submission" date="2022-08" db="EMBL/GenBank/DDBJ databases">
        <authorList>
            <person name="Kallberg Y."/>
            <person name="Tangrot J."/>
            <person name="Rosling A."/>
        </authorList>
    </citation>
    <scope>NUCLEOTIDE SEQUENCE</scope>
    <source>
        <strain evidence="1">Wild A</strain>
    </source>
</reference>
<dbReference type="AlphaFoldDB" id="A0A9W4WRS3"/>
<gene>
    <name evidence="1" type="ORF">FWILDA_LOCUS10114</name>
</gene>
<dbReference type="OrthoDB" id="1028014at2759"/>
<keyword evidence="2" id="KW-1185">Reference proteome</keyword>
<dbReference type="Proteomes" id="UP001153678">
    <property type="component" value="Unassembled WGS sequence"/>
</dbReference>
<dbReference type="PANTHER" id="PTHR34776:SF1">
    <property type="entry name" value="F17F16.3 PROTEIN"/>
    <property type="match status" value="1"/>
</dbReference>
<evidence type="ECO:0000313" key="2">
    <source>
        <dbReference type="Proteomes" id="UP001153678"/>
    </source>
</evidence>
<sequence>MEKKISILQGGSIYFFYRPKVENSSKEVQRFFLVLQPQNQSKYQLLIVGKKQLPPTEKENYFLFLEAIKNSKEELLSALSEKHYSTKTRGERTLPVSHCLGAGKYLLATHNNHTHFIYQLTNPSQIKEVQKEFNLQKEDDYLISIKNPQAAAPTGAGLTAKQKVKFPSALQTKFANYSFIPLSTNEFLNYEGAELLLISKRKESLSKRENEVENCLENIHPDNLLEEFSKISSPEALSEIKELIRTEENKFQKYKFFNELQVLKLLRPLLTKYKLTLLLTAGSNVDLAKAKGSSETYAIKYMLSKFFLMPVKDEADPDYRQKEEKDGMTTEERKSVNEFLKKHEIKIYKDMANKNNVIKEIQELIQHIEANYQEGIDYKHMTWDEINKEGVVRTSILSPRLKKYCREKFGFPAGQTIKKGGERVDVLWWCKEKLNNLGLEKEGIKASEMCAVCQKIAFRKEEYFADKEQPNEKNTQIKEKLLRNLDKICIEQTGHLANAELLKNDKENEYFFLEIEGEEINLEELSKRDYGTYQKIGEALIKEIKDSPQD</sequence>